<evidence type="ECO:0000313" key="1">
    <source>
        <dbReference type="EMBL" id="SFF69705.1"/>
    </source>
</evidence>
<keyword evidence="2" id="KW-1185">Reference proteome</keyword>
<dbReference type="AlphaFoldDB" id="A0A1I2KRX9"/>
<organism evidence="1 2">
    <name type="scientific">Blastococcus tunisiensis</name>
    <dbReference type="NCBI Taxonomy" id="1798228"/>
    <lineage>
        <taxon>Bacteria</taxon>
        <taxon>Bacillati</taxon>
        <taxon>Actinomycetota</taxon>
        <taxon>Actinomycetes</taxon>
        <taxon>Geodermatophilales</taxon>
        <taxon>Geodermatophilaceae</taxon>
        <taxon>Blastococcus</taxon>
    </lineage>
</organism>
<protein>
    <submittedName>
        <fullName evidence="1">Uncharacterized protein</fullName>
    </submittedName>
</protein>
<name>A0A1I2KRX9_9ACTN</name>
<evidence type="ECO:0000313" key="2">
    <source>
        <dbReference type="Proteomes" id="UP000198589"/>
    </source>
</evidence>
<proteinExistence type="predicted"/>
<reference evidence="2" key="1">
    <citation type="submission" date="2016-10" db="EMBL/GenBank/DDBJ databases">
        <authorList>
            <person name="Varghese N."/>
            <person name="Submissions S."/>
        </authorList>
    </citation>
    <scope>NUCLEOTIDE SEQUENCE [LARGE SCALE GENOMIC DNA]</scope>
    <source>
        <strain evidence="2">DSM 46838</strain>
    </source>
</reference>
<sequence length="262" mass="28552">MSYYVVTHRPLEWPLPSFMQPVSTVPAGEGVLDLSAEYPDIPGRSEYATLFALRRHLQRTWGRTDPPAGEEWIGVAHYRRFAVTRPTGTPDDIYGVVSPEEFGRLPEDTFLPPEGSLLLPSVAQVGTLLGQYGRVHVMRDLLHFMAIAIDLGVIEERAAASLLSQGLLVAAPSIGVYPTAWYLDVLEKLERVTEAFESTVAVPREGYQRRVVGFCCERLNSMLTTSLLPEWSGGVLANPALIVSGEGVYAPNSDGVPAATAA</sequence>
<dbReference type="EMBL" id="FOND01000023">
    <property type="protein sequence ID" value="SFF69705.1"/>
    <property type="molecule type" value="Genomic_DNA"/>
</dbReference>
<dbReference type="OrthoDB" id="101857at2"/>
<dbReference type="RefSeq" id="WP_092202938.1">
    <property type="nucleotide sequence ID" value="NZ_FOND01000023.1"/>
</dbReference>
<dbReference type="Proteomes" id="UP000198589">
    <property type="component" value="Unassembled WGS sequence"/>
</dbReference>
<accession>A0A1I2KRX9</accession>
<dbReference type="STRING" id="1798228.SAMN05216574_12327"/>
<gene>
    <name evidence="1" type="ORF">SAMN05216574_12327</name>
</gene>